<evidence type="ECO:0000256" key="1">
    <source>
        <dbReference type="SAM" id="MobiDB-lite"/>
    </source>
</evidence>
<dbReference type="EMBL" id="DS990391">
    <property type="protein sequence ID" value="EFR45779.1"/>
    <property type="molecule type" value="Genomic_DNA"/>
</dbReference>
<evidence type="ECO:0000313" key="3">
    <source>
        <dbReference type="EMBL" id="BAM33142.1"/>
    </source>
</evidence>
<accession>A0AAI8MQD3</accession>
<proteinExistence type="predicted"/>
<name>A0AAI8MQD3_9HELI</name>
<keyword evidence="2" id="KW-0812">Transmembrane</keyword>
<evidence type="ECO:0000313" key="6">
    <source>
        <dbReference type="Proteomes" id="UP000006036"/>
    </source>
</evidence>
<reference evidence="3 6" key="2">
    <citation type="journal article" date="2012" name="J. Bacteriol.">
        <title>Complete Genome Sequence of Helicobacter cinaedi Type Strain ATCC BAA-847.</title>
        <authorList>
            <person name="Miyoshi-Akiyama T."/>
            <person name="Takeshita N."/>
            <person name="Ohmagari N."/>
            <person name="Kirikae T."/>
        </authorList>
    </citation>
    <scope>NUCLEOTIDE SEQUENCE [LARGE SCALE GENOMIC DNA]</scope>
    <source>
        <strain evidence="3 6">ATCC BAA-847</strain>
    </source>
</reference>
<evidence type="ECO:0000313" key="4">
    <source>
        <dbReference type="EMBL" id="EFR45779.1"/>
    </source>
</evidence>
<feature type="transmembrane region" description="Helical" evidence="2">
    <location>
        <begin position="89"/>
        <end position="111"/>
    </location>
</feature>
<keyword evidence="2" id="KW-1133">Transmembrane helix</keyword>
<dbReference type="AlphaFoldDB" id="A0AAI8MQD3"/>
<dbReference type="GeneID" id="66540121"/>
<organism evidence="3 6">
    <name type="scientific">Helicobacter cinaedi CCUG 18818 = ATCC BAA-847</name>
    <dbReference type="NCBI Taxonomy" id="537971"/>
    <lineage>
        <taxon>Bacteria</taxon>
        <taxon>Pseudomonadati</taxon>
        <taxon>Campylobacterota</taxon>
        <taxon>Epsilonproteobacteria</taxon>
        <taxon>Campylobacterales</taxon>
        <taxon>Helicobacteraceae</taxon>
        <taxon>Helicobacter</taxon>
    </lineage>
</organism>
<dbReference type="KEGG" id="hcb:HCBAA847_1924"/>
<reference evidence="3" key="3">
    <citation type="submission" date="2012-07" db="EMBL/GenBank/DDBJ databases">
        <authorList>
            <person name="Akiyama T."/>
            <person name="Takeshita N."/>
            <person name="Ohmagari N."/>
            <person name="Kirikae T."/>
        </authorList>
    </citation>
    <scope>NUCLEOTIDE SEQUENCE</scope>
    <source>
        <strain evidence="3">ATCC BAA-847</strain>
    </source>
</reference>
<dbReference type="Proteomes" id="UP000005755">
    <property type="component" value="Unassembled WGS sequence"/>
</dbReference>
<keyword evidence="5" id="KW-1185">Reference proteome</keyword>
<evidence type="ECO:0000313" key="5">
    <source>
        <dbReference type="Proteomes" id="UP000005755"/>
    </source>
</evidence>
<feature type="transmembrane region" description="Helical" evidence="2">
    <location>
        <begin position="150"/>
        <end position="171"/>
    </location>
</feature>
<dbReference type="Proteomes" id="UP000006036">
    <property type="component" value="Chromosome 1"/>
</dbReference>
<keyword evidence="2" id="KW-0472">Membrane</keyword>
<gene>
    <name evidence="3" type="ORF">HCBAA847_1924</name>
    <name evidence="4" type="ORF">HCCG_00325</name>
</gene>
<sequence>MDQPTKNTITQESYADNPTAKTTALKSDSEAEVTERQRMYESFFKDAMNRAKSNQEAQDKMILTISAALFGIMPFILEKLQPTCSNKVFIFIFLLSNTLCLISVILSFWFCAKGNMKDVEFAEKYYLQGKEKSFNKKSKWTKYGEKCNQLSLISIIIVFIVFAIMMGKYFINK</sequence>
<evidence type="ECO:0000256" key="2">
    <source>
        <dbReference type="SAM" id="Phobius"/>
    </source>
</evidence>
<reference evidence="5" key="4">
    <citation type="journal article" date="2014" name="Genome Announc.">
        <title>Draft genome sequences of six enterohepatic helicobacter species isolated from humans and one from rhesus macaques.</title>
        <authorList>
            <person name="Shen Z."/>
            <person name="Sheh A."/>
            <person name="Young S.K."/>
            <person name="Abouelliel A."/>
            <person name="Ward D.V."/>
            <person name="Earl A.M."/>
            <person name="Fox J.G."/>
        </authorList>
    </citation>
    <scope>NUCLEOTIDE SEQUENCE [LARGE SCALE GENOMIC DNA]</scope>
    <source>
        <strain evidence="5">CCUG 18818</strain>
    </source>
</reference>
<reference evidence="4" key="1">
    <citation type="submission" date="2008-08" db="EMBL/GenBank/DDBJ databases">
        <title>Annotation of Helicobacter cinaedi strain CCUG 18818.</title>
        <authorList>
            <consortium name="The Broad Institute Genome Sequencing Platform"/>
            <person name="Fox J.G."/>
            <person name="Shen Z."/>
            <person name="Charoenlap N."/>
            <person name="Schauer D.B."/>
            <person name="Ward D."/>
            <person name="Mehta T."/>
            <person name="Young S."/>
            <person name="Jaffe D."/>
            <person name="Gnerre S."/>
            <person name="Berlin A."/>
            <person name="Heiman D."/>
            <person name="Hepburn T."/>
            <person name="Shea T."/>
            <person name="Sykes S."/>
            <person name="Alvarado L."/>
            <person name="Kodira C."/>
            <person name="Borodovsky M."/>
            <person name="Lander E."/>
            <person name="Galagan J."/>
            <person name="Nusbaum C."/>
            <person name="Birren B."/>
        </authorList>
    </citation>
    <scope>NUCLEOTIDE SEQUENCE</scope>
    <source>
        <strain evidence="4">CCUG 18818</strain>
    </source>
</reference>
<protein>
    <submittedName>
        <fullName evidence="3">Uncharacterized protein</fullName>
    </submittedName>
</protein>
<feature type="compositionally biased region" description="Polar residues" evidence="1">
    <location>
        <begin position="1"/>
        <end position="26"/>
    </location>
</feature>
<dbReference type="RefSeq" id="WP_002955602.1">
    <property type="nucleotide sequence ID" value="NC_020555.1"/>
</dbReference>
<dbReference type="EMBL" id="AP012492">
    <property type="protein sequence ID" value="BAM33142.1"/>
    <property type="molecule type" value="Genomic_DNA"/>
</dbReference>
<feature type="region of interest" description="Disordered" evidence="1">
    <location>
        <begin position="1"/>
        <end position="32"/>
    </location>
</feature>
<feature type="transmembrane region" description="Helical" evidence="2">
    <location>
        <begin position="60"/>
        <end position="77"/>
    </location>
</feature>